<comment type="caution">
    <text evidence="2">The sequence shown here is derived from an EMBL/GenBank/DDBJ whole genome shotgun (WGS) entry which is preliminary data.</text>
</comment>
<sequence>MPVSNAQVRIQFASDLHLEYLEPRFPHFRGVEPADADVLVLAGDVATGTRALDLFADWPCPVVFVPGNHEFYGASVPAVLAEFAQRAVDFPNVTVLAPGVCELACVRFIGCTLWTDYGVFGEAARVVAMRTCEHYITDHHTITGDDGQAPFSADQARALHLAQRHWLTCRLAEPFVGKTVVITHHAPHPRSIHPRFASDLTSAAFASDLGNCLGRADLHIHGHTHDSFDYQIGRTRIVANPMGYCRGIKSATSPAQLQRENPHFDSRLMLAL</sequence>
<dbReference type="Gene3D" id="3.60.21.10">
    <property type="match status" value="1"/>
</dbReference>
<dbReference type="InterPro" id="IPR029052">
    <property type="entry name" value="Metallo-depent_PP-like"/>
</dbReference>
<dbReference type="Pfam" id="PF00149">
    <property type="entry name" value="Metallophos"/>
    <property type="match status" value="1"/>
</dbReference>
<gene>
    <name evidence="2" type="ORF">ETQ85_01905</name>
</gene>
<dbReference type="GO" id="GO:0016787">
    <property type="term" value="F:hydrolase activity"/>
    <property type="evidence" value="ECO:0007669"/>
    <property type="project" value="InterPro"/>
</dbReference>
<reference evidence="2 3" key="1">
    <citation type="submission" date="2019-01" db="EMBL/GenBank/DDBJ databases">
        <title>Zoogloea oleivorans genome sequencing and assembly.</title>
        <authorList>
            <person name="Tancsics A."/>
            <person name="Farkas M."/>
            <person name="Kriszt B."/>
            <person name="Maroti G."/>
            <person name="Horvath B."/>
        </authorList>
    </citation>
    <scope>NUCLEOTIDE SEQUENCE [LARGE SCALE GENOMIC DNA]</scope>
    <source>
        <strain evidence="2 3">Buc</strain>
    </source>
</reference>
<dbReference type="PANTHER" id="PTHR37844">
    <property type="entry name" value="SER/THR PROTEIN PHOSPHATASE SUPERFAMILY (AFU_ORTHOLOGUE AFUA_1G14840)"/>
    <property type="match status" value="1"/>
</dbReference>
<dbReference type="SUPFAM" id="SSF56300">
    <property type="entry name" value="Metallo-dependent phosphatases"/>
    <property type="match status" value="1"/>
</dbReference>
<evidence type="ECO:0000313" key="3">
    <source>
        <dbReference type="Proteomes" id="UP000389128"/>
    </source>
</evidence>
<evidence type="ECO:0000313" key="2">
    <source>
        <dbReference type="EMBL" id="TYC61447.1"/>
    </source>
</evidence>
<organism evidence="2 3">
    <name type="scientific">Zoogloea oleivorans</name>
    <dbReference type="NCBI Taxonomy" id="1552750"/>
    <lineage>
        <taxon>Bacteria</taxon>
        <taxon>Pseudomonadati</taxon>
        <taxon>Pseudomonadota</taxon>
        <taxon>Betaproteobacteria</taxon>
        <taxon>Rhodocyclales</taxon>
        <taxon>Zoogloeaceae</taxon>
        <taxon>Zoogloea</taxon>
    </lineage>
</organism>
<dbReference type="PANTHER" id="PTHR37844:SF2">
    <property type="entry name" value="SER_THR PROTEIN PHOSPHATASE SUPERFAMILY (AFU_ORTHOLOGUE AFUA_1G14840)"/>
    <property type="match status" value="1"/>
</dbReference>
<evidence type="ECO:0000259" key="1">
    <source>
        <dbReference type="Pfam" id="PF00149"/>
    </source>
</evidence>
<keyword evidence="3" id="KW-1185">Reference proteome</keyword>
<dbReference type="AlphaFoldDB" id="A0A6C2D571"/>
<dbReference type="EMBL" id="SDKK01000002">
    <property type="protein sequence ID" value="TYC61447.1"/>
    <property type="molecule type" value="Genomic_DNA"/>
</dbReference>
<feature type="domain" description="Calcineurin-like phosphoesterase" evidence="1">
    <location>
        <begin position="9"/>
        <end position="226"/>
    </location>
</feature>
<dbReference type="Proteomes" id="UP000389128">
    <property type="component" value="Unassembled WGS sequence"/>
</dbReference>
<dbReference type="RefSeq" id="WP_148577441.1">
    <property type="nucleotide sequence ID" value="NZ_SDKK01000002.1"/>
</dbReference>
<dbReference type="InterPro" id="IPR004843">
    <property type="entry name" value="Calcineurin-like_PHP"/>
</dbReference>
<dbReference type="OrthoDB" id="356681at2"/>
<name>A0A6C2D571_9RHOO</name>
<accession>A0A6C2D571</accession>
<protein>
    <recommendedName>
        <fullName evidence="1">Calcineurin-like phosphoesterase domain-containing protein</fullName>
    </recommendedName>
</protein>
<proteinExistence type="predicted"/>